<reference evidence="1 2" key="1">
    <citation type="submission" date="2024-02" db="EMBL/GenBank/DDBJ databases">
        <authorList>
            <person name="Vignale AGUSTIN F."/>
            <person name="Sosa J E."/>
            <person name="Modenutti C."/>
        </authorList>
    </citation>
    <scope>NUCLEOTIDE SEQUENCE [LARGE SCALE GENOMIC DNA]</scope>
</reference>
<accession>A0ABC8S480</accession>
<name>A0ABC8S480_9AQUA</name>
<comment type="caution">
    <text evidence="1">The sequence shown here is derived from an EMBL/GenBank/DDBJ whole genome shotgun (WGS) entry which is preliminary data.</text>
</comment>
<gene>
    <name evidence="1" type="ORF">ILEXP_LOCUS17190</name>
</gene>
<sequence>MSEKGKAILLLITYPGDEDKSGLSLANTATTIIADESKANHAEGADAAVATRGSWFIMVSQGSQSQPQQHSSSIYFAKETPLFVSNSHCYFMRKNYQFSVQFR</sequence>
<keyword evidence="2" id="KW-1185">Reference proteome</keyword>
<dbReference type="Proteomes" id="UP001642360">
    <property type="component" value="Unassembled WGS sequence"/>
</dbReference>
<dbReference type="AlphaFoldDB" id="A0ABC8S480"/>
<evidence type="ECO:0000313" key="2">
    <source>
        <dbReference type="Proteomes" id="UP001642360"/>
    </source>
</evidence>
<evidence type="ECO:0000313" key="1">
    <source>
        <dbReference type="EMBL" id="CAK9149157.1"/>
    </source>
</evidence>
<dbReference type="EMBL" id="CAUOFW020001841">
    <property type="protein sequence ID" value="CAK9149157.1"/>
    <property type="molecule type" value="Genomic_DNA"/>
</dbReference>
<proteinExistence type="predicted"/>
<organism evidence="1 2">
    <name type="scientific">Ilex paraguariensis</name>
    <name type="common">yerba mate</name>
    <dbReference type="NCBI Taxonomy" id="185542"/>
    <lineage>
        <taxon>Eukaryota</taxon>
        <taxon>Viridiplantae</taxon>
        <taxon>Streptophyta</taxon>
        <taxon>Embryophyta</taxon>
        <taxon>Tracheophyta</taxon>
        <taxon>Spermatophyta</taxon>
        <taxon>Magnoliopsida</taxon>
        <taxon>eudicotyledons</taxon>
        <taxon>Gunneridae</taxon>
        <taxon>Pentapetalae</taxon>
        <taxon>asterids</taxon>
        <taxon>campanulids</taxon>
        <taxon>Aquifoliales</taxon>
        <taxon>Aquifoliaceae</taxon>
        <taxon>Ilex</taxon>
    </lineage>
</organism>
<protein>
    <submittedName>
        <fullName evidence="1">Uncharacterized protein</fullName>
    </submittedName>
</protein>